<comment type="caution">
    <text evidence="19">The sequence shown here is derived from an EMBL/GenBank/DDBJ whole genome shotgun (WGS) entry which is preliminary data.</text>
</comment>
<evidence type="ECO:0000256" key="5">
    <source>
        <dbReference type="ARBA" id="ARBA00012008"/>
    </source>
</evidence>
<keyword evidence="13" id="KW-0325">Glycoprotein</keyword>
<evidence type="ECO:0000256" key="11">
    <source>
        <dbReference type="ARBA" id="ARBA00022679"/>
    </source>
</evidence>
<protein>
    <recommendedName>
        <fullName evidence="8">Protein phosphatase methylesterase 1</fullName>
        <ecNumber evidence="5">2.3.2.2</ecNumber>
        <ecNumber evidence="7">3.1.1.89</ecNumber>
        <ecNumber evidence="6">3.4.19.13</ecNumber>
    </recommendedName>
</protein>
<evidence type="ECO:0000256" key="3">
    <source>
        <dbReference type="ARBA" id="ARBA00008645"/>
    </source>
</evidence>
<comment type="similarity">
    <text evidence="4">Belongs to the gamma-glutamyltransferase family.</text>
</comment>
<keyword evidence="9" id="KW-0719">Serine esterase</keyword>
<evidence type="ECO:0000256" key="14">
    <source>
        <dbReference type="ARBA" id="ARBA00023315"/>
    </source>
</evidence>
<dbReference type="Gene3D" id="3.60.20.40">
    <property type="match status" value="1"/>
</dbReference>
<evidence type="ECO:0000256" key="10">
    <source>
        <dbReference type="ARBA" id="ARBA00022670"/>
    </source>
</evidence>
<dbReference type="InterPro" id="IPR029058">
    <property type="entry name" value="AB_hydrolase_fold"/>
</dbReference>
<dbReference type="InterPro" id="IPR043137">
    <property type="entry name" value="GGT_ssub_C"/>
</dbReference>
<keyword evidence="11" id="KW-0808">Transferase</keyword>
<dbReference type="Pfam" id="PF12697">
    <property type="entry name" value="Abhydrolase_6"/>
    <property type="match status" value="1"/>
</dbReference>
<comment type="catalytic activity">
    <reaction evidence="15">
        <text>an N-terminal (5-L-glutamyl)-[peptide] + an alpha-amino acid = 5-L-glutamyl amino acid + an N-terminal L-alpha-aminoacyl-[peptide]</text>
        <dbReference type="Rhea" id="RHEA:23904"/>
        <dbReference type="Rhea" id="RHEA-COMP:9780"/>
        <dbReference type="Rhea" id="RHEA-COMP:9795"/>
        <dbReference type="ChEBI" id="CHEBI:77644"/>
        <dbReference type="ChEBI" id="CHEBI:78597"/>
        <dbReference type="ChEBI" id="CHEBI:78599"/>
        <dbReference type="ChEBI" id="CHEBI:78608"/>
        <dbReference type="EC" id="2.3.2.2"/>
    </reaction>
</comment>
<evidence type="ECO:0000256" key="2">
    <source>
        <dbReference type="ARBA" id="ARBA00001089"/>
    </source>
</evidence>
<comment type="catalytic activity">
    <reaction evidence="1">
        <text>an S-substituted glutathione + H2O = an S-substituted L-cysteinylglycine + L-glutamate</text>
        <dbReference type="Rhea" id="RHEA:59468"/>
        <dbReference type="ChEBI" id="CHEBI:15377"/>
        <dbReference type="ChEBI" id="CHEBI:29985"/>
        <dbReference type="ChEBI" id="CHEBI:90779"/>
        <dbReference type="ChEBI" id="CHEBI:143103"/>
        <dbReference type="EC" id="3.4.19.13"/>
    </reaction>
</comment>
<evidence type="ECO:0000256" key="17">
    <source>
        <dbReference type="SAM" id="Phobius"/>
    </source>
</evidence>
<evidence type="ECO:0000256" key="13">
    <source>
        <dbReference type="ARBA" id="ARBA00023180"/>
    </source>
</evidence>
<dbReference type="InterPro" id="IPR043138">
    <property type="entry name" value="GGT_lsub"/>
</dbReference>
<keyword evidence="12" id="KW-0378">Hydrolase</keyword>
<evidence type="ECO:0000256" key="4">
    <source>
        <dbReference type="ARBA" id="ARBA00009381"/>
    </source>
</evidence>
<evidence type="ECO:0000313" key="20">
    <source>
        <dbReference type="Proteomes" id="UP000239156"/>
    </source>
</evidence>
<feature type="transmembrane region" description="Helical" evidence="17">
    <location>
        <begin position="88"/>
        <end position="107"/>
    </location>
</feature>
<dbReference type="Gene3D" id="3.40.50.1820">
    <property type="entry name" value="alpha/beta hydrolase"/>
    <property type="match status" value="1"/>
</dbReference>
<reference evidence="19" key="1">
    <citation type="submission" date="2017-12" db="EMBL/GenBank/DDBJ databases">
        <title>Gene loss provides genomic basis for host adaptation in cereal stripe rust fungi.</title>
        <authorList>
            <person name="Xia C."/>
        </authorList>
    </citation>
    <scope>NUCLEOTIDE SEQUENCE [LARGE SCALE GENOMIC DNA]</scope>
    <source>
        <strain evidence="19">93-210</strain>
    </source>
</reference>
<evidence type="ECO:0000256" key="1">
    <source>
        <dbReference type="ARBA" id="ARBA00001049"/>
    </source>
</evidence>
<proteinExistence type="inferred from homology"/>
<name>A0A2S4VG66_9BASI</name>
<comment type="catalytic activity">
    <reaction evidence="16">
        <text>[phosphatase 2A protein]-C-terminal L-leucine methyl ester + H2O = [phosphatase 2A protein]-C-terminal L-leucine + methanol + H(+)</text>
        <dbReference type="Rhea" id="RHEA:48548"/>
        <dbReference type="Rhea" id="RHEA-COMP:12134"/>
        <dbReference type="Rhea" id="RHEA-COMP:12135"/>
        <dbReference type="ChEBI" id="CHEBI:15377"/>
        <dbReference type="ChEBI" id="CHEBI:15378"/>
        <dbReference type="ChEBI" id="CHEBI:17790"/>
        <dbReference type="ChEBI" id="CHEBI:90516"/>
        <dbReference type="ChEBI" id="CHEBI:90517"/>
        <dbReference type="EC" id="3.1.1.89"/>
    </reaction>
</comment>
<dbReference type="GO" id="GO:0006508">
    <property type="term" value="P:proteolysis"/>
    <property type="evidence" value="ECO:0007669"/>
    <property type="project" value="UniProtKB-KW"/>
</dbReference>
<dbReference type="GO" id="GO:0103068">
    <property type="term" value="F:leukotriene C4 gamma-glutamyl transferase activity"/>
    <property type="evidence" value="ECO:0007669"/>
    <property type="project" value="UniProtKB-EC"/>
</dbReference>
<dbReference type="Gene3D" id="1.10.246.130">
    <property type="match status" value="1"/>
</dbReference>
<evidence type="ECO:0000256" key="7">
    <source>
        <dbReference type="ARBA" id="ARBA00013111"/>
    </source>
</evidence>
<evidence type="ECO:0000313" key="19">
    <source>
        <dbReference type="EMBL" id="POW08524.1"/>
    </source>
</evidence>
<keyword evidence="14" id="KW-0012">Acyltransferase</keyword>
<keyword evidence="20" id="KW-1185">Reference proteome</keyword>
<comment type="similarity">
    <text evidence="3">Belongs to the AB hydrolase superfamily.</text>
</comment>
<dbReference type="Pfam" id="PF01019">
    <property type="entry name" value="G_glu_transpept"/>
    <property type="match status" value="3"/>
</dbReference>
<dbReference type="SUPFAM" id="SSF56235">
    <property type="entry name" value="N-terminal nucleophile aminohydrolases (Ntn hydrolases)"/>
    <property type="match status" value="1"/>
</dbReference>
<sequence length="1000" mass="110710">MEKAGLMIMNPPPPIPDENELTTPTHSAVAIAASVAVPLSFRTVPNNNLLGYVGGQFFEFFEAVHCTAAVAVTAPLLRLKKNRTYRTCILIILLIAITYPIVIWFNLTNQLEIYIDPHERKPSYLVSGKNGVVSSSEPRCSKIGIEVLKENGTSTDAAIAAAICIGVVNSFASGIGGGGFMIIKPRRGSTTDPITIDYRETASDDPQSGHNHRKGRLVGIPGQIAGFHKAYQISGGGVSWYRIFKPSIDLATNFTVGHSLDRVLSYRSLKPLLQHKSEWRLDSKVNYAHTLQIIAEQVDTINREGGKASMEDFTAYTPIVDRAINTTYHGYNIWTTRPPSSGIILLHMMNILERYSLHDHPRTELSEHRFIEALKYGFSARTELGDPRYMTPAQLSRLDVIRSKAYGHQISLKINDSRTYEYSHYEPKFDILDDHGTSSLSVIDRYGSYSGQSNPYHLSSSPLNYQEKGKRPLSSMSPIIVDYIGEDRSRNDNREHEFFAAISASGGSRIFGSVAGTLLKLLWGYDIANAIEDPRIHHQLLPDRLCVEIGYRPEFMNSLISKGHQTIRMGDIYYDASDVQGIHKRISDPLLFGASDSRKVFVCVLFPSQIELIYEPGSLRNFGVFFAGYLEVITCEGEPTRMDSSKYTPLSAADCFFESLLVTTKPDKHFRVYRNLAAKSETHSQIVFVFHHGAGYSALSAACLARQVREQGHQRYGFLSFDCRSHGGTRVENQDQAVTPDLSLSTLAKDMVEVLQTIYPDKTHAPAFVLVGHSMGGAVVTEACAPIQASVGTVLGSVILDVVEGSALSALISMIPLINSRPSTFNSPTECIKYHLDSHTIRNLDSARISVPSLIRKRSSPSSTNPDSEIQKGSDGACFEWVTDLRSSQPYWEGWYRGLSQKFLCQKTARLLVLAGTDRLDKELMIGQMQGKYQLVVLANVGHCVHEDDPVKLAELLINFADRNDHSSSDQILARLGKKPLQKIFPSPVIGSGSSLHPTT</sequence>
<evidence type="ECO:0000256" key="8">
    <source>
        <dbReference type="ARBA" id="ARBA00020672"/>
    </source>
</evidence>
<dbReference type="InterPro" id="IPR029055">
    <property type="entry name" value="Ntn_hydrolases_N"/>
</dbReference>
<evidence type="ECO:0000256" key="16">
    <source>
        <dbReference type="ARBA" id="ARBA00049203"/>
    </source>
</evidence>
<organism evidence="19 20">
    <name type="scientific">Puccinia striiformis</name>
    <dbReference type="NCBI Taxonomy" id="27350"/>
    <lineage>
        <taxon>Eukaryota</taxon>
        <taxon>Fungi</taxon>
        <taxon>Dikarya</taxon>
        <taxon>Basidiomycota</taxon>
        <taxon>Pucciniomycotina</taxon>
        <taxon>Pucciniomycetes</taxon>
        <taxon>Pucciniales</taxon>
        <taxon>Pucciniaceae</taxon>
        <taxon>Puccinia</taxon>
    </lineage>
</organism>
<dbReference type="GO" id="GO:0036374">
    <property type="term" value="F:glutathione hydrolase activity"/>
    <property type="evidence" value="ECO:0007669"/>
    <property type="project" value="UniProtKB-EC"/>
</dbReference>
<comment type="catalytic activity">
    <reaction evidence="2">
        <text>glutathione + H2O = L-cysteinylglycine + L-glutamate</text>
        <dbReference type="Rhea" id="RHEA:28807"/>
        <dbReference type="ChEBI" id="CHEBI:15377"/>
        <dbReference type="ChEBI" id="CHEBI:29985"/>
        <dbReference type="ChEBI" id="CHEBI:57925"/>
        <dbReference type="ChEBI" id="CHEBI:61694"/>
        <dbReference type="EC" id="3.4.19.13"/>
    </reaction>
</comment>
<keyword evidence="17" id="KW-0472">Membrane</keyword>
<evidence type="ECO:0000256" key="6">
    <source>
        <dbReference type="ARBA" id="ARBA00012760"/>
    </source>
</evidence>
<gene>
    <name evidence="19" type="ORF">PSTT_07464</name>
</gene>
<keyword evidence="10" id="KW-0645">Protease</keyword>
<dbReference type="PANTHER" id="PTHR14189">
    <property type="entry name" value="PROTEIN PHOSPHATASE METHYLESTERASE-1 RELATED"/>
    <property type="match status" value="1"/>
</dbReference>
<accession>A0A2S4VG66</accession>
<dbReference type="EC" id="3.4.19.13" evidence="6"/>
<dbReference type="SUPFAM" id="SSF53474">
    <property type="entry name" value="alpha/beta-Hydrolases"/>
    <property type="match status" value="1"/>
</dbReference>
<dbReference type="VEuPathDB" id="FungiDB:PSHT_07645"/>
<dbReference type="Proteomes" id="UP000239156">
    <property type="component" value="Unassembled WGS sequence"/>
</dbReference>
<dbReference type="InterPro" id="IPR000073">
    <property type="entry name" value="AB_hydrolase_1"/>
</dbReference>
<dbReference type="PRINTS" id="PR01210">
    <property type="entry name" value="GGTRANSPTASE"/>
</dbReference>
<dbReference type="InterPro" id="IPR016812">
    <property type="entry name" value="PPase_methylesterase_euk"/>
</dbReference>
<dbReference type="EMBL" id="PKSL01000063">
    <property type="protein sequence ID" value="POW08524.1"/>
    <property type="molecule type" value="Genomic_DNA"/>
</dbReference>
<dbReference type="AlphaFoldDB" id="A0A2S4VG66"/>
<dbReference type="EC" id="2.3.2.2" evidence="5"/>
<dbReference type="FunFam" id="1.10.246.130:FF:000005">
    <property type="entry name" value="Gamma-glutamyltranspeptidase 1, putative"/>
    <property type="match status" value="1"/>
</dbReference>
<dbReference type="VEuPathDB" id="FungiDB:PSTT_07464"/>
<keyword evidence="17" id="KW-0812">Transmembrane</keyword>
<keyword evidence="17" id="KW-1133">Transmembrane helix</keyword>
<evidence type="ECO:0000256" key="15">
    <source>
        <dbReference type="ARBA" id="ARBA00047417"/>
    </source>
</evidence>
<dbReference type="EC" id="3.1.1.89" evidence="7"/>
<dbReference type="PANTHER" id="PTHR14189:SF0">
    <property type="entry name" value="PROTEIN PHOSPHATASE METHYLESTERASE 1"/>
    <property type="match status" value="1"/>
</dbReference>
<evidence type="ECO:0000259" key="18">
    <source>
        <dbReference type="Pfam" id="PF12697"/>
    </source>
</evidence>
<evidence type="ECO:0000256" key="9">
    <source>
        <dbReference type="ARBA" id="ARBA00022487"/>
    </source>
</evidence>
<evidence type="ECO:0000256" key="12">
    <source>
        <dbReference type="ARBA" id="ARBA00022801"/>
    </source>
</evidence>
<feature type="domain" description="AB hydrolase-1" evidence="18">
    <location>
        <begin position="688"/>
        <end position="955"/>
    </location>
</feature>
<dbReference type="GO" id="GO:0051723">
    <property type="term" value="F:protein methylesterase activity"/>
    <property type="evidence" value="ECO:0007669"/>
    <property type="project" value="UniProtKB-EC"/>
</dbReference>